<dbReference type="GO" id="GO:0016787">
    <property type="term" value="F:hydrolase activity"/>
    <property type="evidence" value="ECO:0007669"/>
    <property type="project" value="UniProtKB-KW"/>
</dbReference>
<dbReference type="InterPro" id="IPR029058">
    <property type="entry name" value="AB_hydrolase_fold"/>
</dbReference>
<gene>
    <name evidence="1" type="ORF">FH969_03790</name>
</gene>
<evidence type="ECO:0000313" key="1">
    <source>
        <dbReference type="EMBL" id="TNU76364.1"/>
    </source>
</evidence>
<dbReference type="AlphaFoldDB" id="A0A5C5BG43"/>
<protein>
    <submittedName>
        <fullName evidence="1">Alpha/beta hydrolase</fullName>
    </submittedName>
</protein>
<keyword evidence="1" id="KW-0378">Hydrolase</keyword>
<name>A0A5C5BG43_9MICO</name>
<dbReference type="SUPFAM" id="SSF53474">
    <property type="entry name" value="alpha/beta-Hydrolases"/>
    <property type="match status" value="1"/>
</dbReference>
<dbReference type="OrthoDB" id="3210164at2"/>
<organism evidence="1 2">
    <name type="scientific">Miniimonas arenae</name>
    <dbReference type="NCBI Taxonomy" id="676201"/>
    <lineage>
        <taxon>Bacteria</taxon>
        <taxon>Bacillati</taxon>
        <taxon>Actinomycetota</taxon>
        <taxon>Actinomycetes</taxon>
        <taxon>Micrococcales</taxon>
        <taxon>Beutenbergiaceae</taxon>
        <taxon>Miniimonas</taxon>
    </lineage>
</organism>
<dbReference type="Gene3D" id="3.40.50.1820">
    <property type="entry name" value="alpha/beta hydrolase"/>
    <property type="match status" value="1"/>
</dbReference>
<dbReference type="RefSeq" id="WP_139986193.1">
    <property type="nucleotide sequence ID" value="NZ_VENP01000008.1"/>
</dbReference>
<reference evidence="1 2" key="1">
    <citation type="submission" date="2019-06" db="EMBL/GenBank/DDBJ databases">
        <title>Draft genome sequence of Miniimonas arenae KCTC 19750T isolated from sea sand.</title>
        <authorList>
            <person name="Park S.-J."/>
        </authorList>
    </citation>
    <scope>NUCLEOTIDE SEQUENCE [LARGE SCALE GENOMIC DNA]</scope>
    <source>
        <strain evidence="1 2">KCTC 19750</strain>
    </source>
</reference>
<dbReference type="Proteomes" id="UP000313849">
    <property type="component" value="Unassembled WGS sequence"/>
</dbReference>
<sequence length="306" mass="31283">MTEKHLAREGATIAFDLHGDPTAPWSARPLLVIGSPMGASGFTDLVELLVARGDRLVVTYDPRGVERSMRSDGAGELTPRDHAADLGALVEEVLAATRSADGEPADGSDGHHAVDVFASSGGAVNALALVQQHPDLVATLVAHEPPLLALLPDREAASAAVEHIVATYAREGAGAGMVRFILLVGHTGELTPAFSAQAFPPPAAFGMPAEDDGSRDDALLAQNLRTCTAFVPDLEALRAVGTRIVPAAGVESTGQLAHRAAEALASELGVAAAPFPGDHGGFMGPQMGAAGPPTAFADRLLEVLAG</sequence>
<comment type="caution">
    <text evidence="1">The sequence shown here is derived from an EMBL/GenBank/DDBJ whole genome shotgun (WGS) entry which is preliminary data.</text>
</comment>
<accession>A0A5C5BG43</accession>
<keyword evidence="2" id="KW-1185">Reference proteome</keyword>
<evidence type="ECO:0000313" key="2">
    <source>
        <dbReference type="Proteomes" id="UP000313849"/>
    </source>
</evidence>
<dbReference type="EMBL" id="VENP01000008">
    <property type="protein sequence ID" value="TNU76364.1"/>
    <property type="molecule type" value="Genomic_DNA"/>
</dbReference>
<proteinExistence type="predicted"/>